<accession>A0A8H5P1Y7</accession>
<evidence type="ECO:0000313" key="3">
    <source>
        <dbReference type="Proteomes" id="UP000547976"/>
    </source>
</evidence>
<keyword evidence="1" id="KW-0732">Signal</keyword>
<feature type="signal peptide" evidence="1">
    <location>
        <begin position="1"/>
        <end position="19"/>
    </location>
</feature>
<reference evidence="2 3" key="1">
    <citation type="submission" date="2020-05" db="EMBL/GenBank/DDBJ databases">
        <title>Identification and distribution of gene clusters putatively required for synthesis of sphingolipid metabolism inhibitors in phylogenetically diverse species of the filamentous fungus Fusarium.</title>
        <authorList>
            <person name="Kim H.-S."/>
            <person name="Busman M."/>
            <person name="Brown D.W."/>
            <person name="Divon H."/>
            <person name="Uhlig S."/>
            <person name="Proctor R.H."/>
        </authorList>
    </citation>
    <scope>NUCLEOTIDE SEQUENCE [LARGE SCALE GENOMIC DNA]</scope>
    <source>
        <strain evidence="2 3">NRRL 66333</strain>
    </source>
</reference>
<dbReference type="OrthoDB" id="4992615at2759"/>
<comment type="caution">
    <text evidence="2">The sequence shown here is derived from an EMBL/GenBank/DDBJ whole genome shotgun (WGS) entry which is preliminary data.</text>
</comment>
<keyword evidence="3" id="KW-1185">Reference proteome</keyword>
<evidence type="ECO:0000313" key="2">
    <source>
        <dbReference type="EMBL" id="KAF5585158.1"/>
    </source>
</evidence>
<name>A0A8H5P1Y7_GIBSU</name>
<organism evidence="2 3">
    <name type="scientific">Gibberella subglutinans</name>
    <name type="common">Fusarium subglutinans</name>
    <dbReference type="NCBI Taxonomy" id="42677"/>
    <lineage>
        <taxon>Eukaryota</taxon>
        <taxon>Fungi</taxon>
        <taxon>Dikarya</taxon>
        <taxon>Ascomycota</taxon>
        <taxon>Pezizomycotina</taxon>
        <taxon>Sordariomycetes</taxon>
        <taxon>Hypocreomycetidae</taxon>
        <taxon>Hypocreales</taxon>
        <taxon>Nectriaceae</taxon>
        <taxon>Fusarium</taxon>
        <taxon>Fusarium fujikuroi species complex</taxon>
    </lineage>
</organism>
<dbReference type="AlphaFoldDB" id="A0A8H5P1Y7"/>
<protein>
    <submittedName>
        <fullName evidence="2">Uncharacterized protein</fullName>
    </submittedName>
</protein>
<evidence type="ECO:0000256" key="1">
    <source>
        <dbReference type="SAM" id="SignalP"/>
    </source>
</evidence>
<proteinExistence type="predicted"/>
<dbReference type="GeneID" id="59312071"/>
<dbReference type="RefSeq" id="XP_036531987.1">
    <property type="nucleotide sequence ID" value="XM_036677353.1"/>
</dbReference>
<dbReference type="EMBL" id="JAAOAV010000274">
    <property type="protein sequence ID" value="KAF5585158.1"/>
    <property type="molecule type" value="Genomic_DNA"/>
</dbReference>
<feature type="chain" id="PRO_5034047048" evidence="1">
    <location>
        <begin position="20"/>
        <end position="144"/>
    </location>
</feature>
<gene>
    <name evidence="2" type="ORF">FSUBG_12553</name>
</gene>
<sequence length="144" mass="15242">MQFHNILVLAAAFMPFATADDCVSRTTPCSPIEVCKSMTGLNVCGTTEHASQCSTMVVPDNDSGSVSVLQPNGVDELVEETSFFDGTHEKCNAPDAEVEGMISTGHATASGFQQMLYKEAKKMIQGRTPAPGASDLVLAKNGRL</sequence>
<dbReference type="Proteomes" id="UP000547976">
    <property type="component" value="Unassembled WGS sequence"/>
</dbReference>